<keyword evidence="3" id="KW-1133">Transmembrane helix</keyword>
<dbReference type="PROSITE" id="PS50006">
    <property type="entry name" value="FHA_DOMAIN"/>
    <property type="match status" value="1"/>
</dbReference>
<feature type="domain" description="FHA" evidence="4">
    <location>
        <begin position="92"/>
        <end position="141"/>
    </location>
</feature>
<gene>
    <name evidence="5" type="ORF">FCK90_14895</name>
</gene>
<dbReference type="PANTHER" id="PTHR23308">
    <property type="entry name" value="NUCLEAR INHIBITOR OF PROTEIN PHOSPHATASE-1"/>
    <property type="match status" value="1"/>
</dbReference>
<keyword evidence="3" id="KW-0812">Transmembrane</keyword>
<dbReference type="RefSeq" id="WP_158035094.1">
    <property type="nucleotide sequence ID" value="NZ_ML708638.1"/>
</dbReference>
<comment type="caution">
    <text evidence="5">The sequence shown here is derived from an EMBL/GenBank/DDBJ whole genome shotgun (WGS) entry which is preliminary data.</text>
</comment>
<keyword evidence="6" id="KW-1185">Reference proteome</keyword>
<feature type="compositionally biased region" description="Low complexity" evidence="2">
    <location>
        <begin position="42"/>
        <end position="69"/>
    </location>
</feature>
<dbReference type="InterPro" id="IPR050923">
    <property type="entry name" value="Cell_Proc_Reg/RNA_Proc"/>
</dbReference>
<dbReference type="SMART" id="SM00240">
    <property type="entry name" value="FHA"/>
    <property type="match status" value="1"/>
</dbReference>
<dbReference type="InterPro" id="IPR008984">
    <property type="entry name" value="SMAD_FHA_dom_sf"/>
</dbReference>
<sequence>MSELTVTLLRYGFLALLWVFIVGIVLSQGRDLTIDRRRRTSPGPGRQQARPAAAQSAPPAPQQQAPRQLPQTLVVLQGPTSGQTHHLGNAPVLMGRSPECTVPLEDDYASGRHARLFPQGSRWFLEDLGSTNGTYVDEQRLTRAVPVEPGRPFRVGKSILELRA</sequence>
<organism evidence="5 6">
    <name type="scientific">Kocuria coralli</name>
    <dbReference type="NCBI Taxonomy" id="1461025"/>
    <lineage>
        <taxon>Bacteria</taxon>
        <taxon>Bacillati</taxon>
        <taxon>Actinomycetota</taxon>
        <taxon>Actinomycetes</taxon>
        <taxon>Micrococcales</taxon>
        <taxon>Micrococcaceae</taxon>
        <taxon>Kocuria</taxon>
    </lineage>
</organism>
<dbReference type="EMBL" id="SZWF01000039">
    <property type="protein sequence ID" value="KAA9392926.1"/>
    <property type="molecule type" value="Genomic_DNA"/>
</dbReference>
<proteinExistence type="predicted"/>
<evidence type="ECO:0000259" key="4">
    <source>
        <dbReference type="PROSITE" id="PS50006"/>
    </source>
</evidence>
<evidence type="ECO:0000256" key="2">
    <source>
        <dbReference type="SAM" id="MobiDB-lite"/>
    </source>
</evidence>
<feature type="region of interest" description="Disordered" evidence="2">
    <location>
        <begin position="35"/>
        <end position="69"/>
    </location>
</feature>
<protein>
    <submittedName>
        <fullName evidence="5">FHA domain-containing protein</fullName>
    </submittedName>
</protein>
<evidence type="ECO:0000313" key="6">
    <source>
        <dbReference type="Proteomes" id="UP000325957"/>
    </source>
</evidence>
<keyword evidence="3" id="KW-0472">Membrane</keyword>
<feature type="transmembrane region" description="Helical" evidence="3">
    <location>
        <begin position="12"/>
        <end position="29"/>
    </location>
</feature>
<dbReference type="OrthoDB" id="277520at2"/>
<reference evidence="5 6" key="1">
    <citation type="submission" date="2019-05" db="EMBL/GenBank/DDBJ databases">
        <title>Kocuria coralli sp. nov., a novel actinobacterium isolated from coral reef seawater.</title>
        <authorList>
            <person name="Li J."/>
        </authorList>
    </citation>
    <scope>NUCLEOTIDE SEQUENCE [LARGE SCALE GENOMIC DNA]</scope>
    <source>
        <strain evidence="5 6">SCSIO 13007</strain>
    </source>
</reference>
<dbReference type="Gene3D" id="2.60.200.20">
    <property type="match status" value="1"/>
</dbReference>
<dbReference type="Pfam" id="PF00498">
    <property type="entry name" value="FHA"/>
    <property type="match status" value="1"/>
</dbReference>
<dbReference type="AlphaFoldDB" id="A0A5J5KVK8"/>
<dbReference type="InterPro" id="IPR000253">
    <property type="entry name" value="FHA_dom"/>
</dbReference>
<dbReference type="Proteomes" id="UP000325957">
    <property type="component" value="Unassembled WGS sequence"/>
</dbReference>
<evidence type="ECO:0000256" key="3">
    <source>
        <dbReference type="SAM" id="Phobius"/>
    </source>
</evidence>
<name>A0A5J5KVK8_9MICC</name>
<dbReference type="SUPFAM" id="SSF49879">
    <property type="entry name" value="SMAD/FHA domain"/>
    <property type="match status" value="1"/>
</dbReference>
<evidence type="ECO:0000313" key="5">
    <source>
        <dbReference type="EMBL" id="KAA9392926.1"/>
    </source>
</evidence>
<keyword evidence="1" id="KW-0597">Phosphoprotein</keyword>
<accession>A0A5J5KVK8</accession>
<evidence type="ECO:0000256" key="1">
    <source>
        <dbReference type="ARBA" id="ARBA00022553"/>
    </source>
</evidence>